<comment type="caution">
    <text evidence="2">The sequence shown here is derived from an EMBL/GenBank/DDBJ whole genome shotgun (WGS) entry which is preliminary data.</text>
</comment>
<keyword evidence="1" id="KW-0732">Signal</keyword>
<gene>
    <name evidence="2" type="ORF">JOF56_003878</name>
</gene>
<evidence type="ECO:0000313" key="2">
    <source>
        <dbReference type="EMBL" id="MBP2323493.1"/>
    </source>
</evidence>
<proteinExistence type="predicted"/>
<dbReference type="InterPro" id="IPR006311">
    <property type="entry name" value="TAT_signal"/>
</dbReference>
<accession>A0ABS4TGE7</accession>
<dbReference type="PROSITE" id="PS51318">
    <property type="entry name" value="TAT"/>
    <property type="match status" value="1"/>
</dbReference>
<dbReference type="RefSeq" id="WP_209639973.1">
    <property type="nucleotide sequence ID" value="NZ_JAGINW010000001.1"/>
</dbReference>
<sequence length="145" mass="15721">MTNSIVRRSLAVTGAALFLSGLLAGGASAAQAVTEASVAPQLRCISRVEPPARDEDTIRAIAVTSCGHQVDVVRVRVMLEKFEAGEWRTVAHGAGRNQEARRVEAVADVQCQRGRYRAVSMHFASDSEGTNTNRKESDPVQIWCR</sequence>
<dbReference type="Proteomes" id="UP001519332">
    <property type="component" value="Unassembled WGS sequence"/>
</dbReference>
<evidence type="ECO:0000313" key="3">
    <source>
        <dbReference type="Proteomes" id="UP001519332"/>
    </source>
</evidence>
<protein>
    <recommendedName>
        <fullName evidence="4">Secreted protein</fullName>
    </recommendedName>
</protein>
<dbReference type="EMBL" id="JAGINW010000001">
    <property type="protein sequence ID" value="MBP2323493.1"/>
    <property type="molecule type" value="Genomic_DNA"/>
</dbReference>
<feature type="chain" id="PRO_5046660175" description="Secreted protein" evidence="1">
    <location>
        <begin position="30"/>
        <end position="145"/>
    </location>
</feature>
<evidence type="ECO:0008006" key="4">
    <source>
        <dbReference type="Google" id="ProtNLM"/>
    </source>
</evidence>
<reference evidence="2 3" key="1">
    <citation type="submission" date="2021-03" db="EMBL/GenBank/DDBJ databases">
        <title>Sequencing the genomes of 1000 actinobacteria strains.</title>
        <authorList>
            <person name="Klenk H.-P."/>
        </authorList>
    </citation>
    <scope>NUCLEOTIDE SEQUENCE [LARGE SCALE GENOMIC DNA]</scope>
    <source>
        <strain evidence="2 3">DSM 46670</strain>
    </source>
</reference>
<feature type="signal peptide" evidence="1">
    <location>
        <begin position="1"/>
        <end position="29"/>
    </location>
</feature>
<keyword evidence="3" id="KW-1185">Reference proteome</keyword>
<organism evidence="2 3">
    <name type="scientific">Kibdelosporangium banguiense</name>
    <dbReference type="NCBI Taxonomy" id="1365924"/>
    <lineage>
        <taxon>Bacteria</taxon>
        <taxon>Bacillati</taxon>
        <taxon>Actinomycetota</taxon>
        <taxon>Actinomycetes</taxon>
        <taxon>Pseudonocardiales</taxon>
        <taxon>Pseudonocardiaceae</taxon>
        <taxon>Kibdelosporangium</taxon>
    </lineage>
</organism>
<name>A0ABS4TGE7_9PSEU</name>
<evidence type="ECO:0000256" key="1">
    <source>
        <dbReference type="SAM" id="SignalP"/>
    </source>
</evidence>